<protein>
    <recommendedName>
        <fullName evidence="3">Cysteine dioxygenase type I</fullName>
    </recommendedName>
</protein>
<dbReference type="InterPro" id="IPR011051">
    <property type="entry name" value="RmlC_Cupin_sf"/>
</dbReference>
<comment type="caution">
    <text evidence="1">The sequence shown here is derived from an EMBL/GenBank/DDBJ whole genome shotgun (WGS) entry which is preliminary data.</text>
</comment>
<evidence type="ECO:0000313" key="1">
    <source>
        <dbReference type="EMBL" id="PPK66739.1"/>
    </source>
</evidence>
<evidence type="ECO:0008006" key="3">
    <source>
        <dbReference type="Google" id="ProtNLM"/>
    </source>
</evidence>
<organism evidence="1 2">
    <name type="scientific">Actinokineospora auranticolor</name>
    <dbReference type="NCBI Taxonomy" id="155976"/>
    <lineage>
        <taxon>Bacteria</taxon>
        <taxon>Bacillati</taxon>
        <taxon>Actinomycetota</taxon>
        <taxon>Actinomycetes</taxon>
        <taxon>Pseudonocardiales</taxon>
        <taxon>Pseudonocardiaceae</taxon>
        <taxon>Actinokineospora</taxon>
    </lineage>
</organism>
<reference evidence="1 2" key="1">
    <citation type="submission" date="2018-02" db="EMBL/GenBank/DDBJ databases">
        <title>Genomic Encyclopedia of Archaeal and Bacterial Type Strains, Phase II (KMG-II): from individual species to whole genera.</title>
        <authorList>
            <person name="Goeker M."/>
        </authorList>
    </citation>
    <scope>NUCLEOTIDE SEQUENCE [LARGE SCALE GENOMIC DNA]</scope>
    <source>
        <strain evidence="1 2">YU 961-1</strain>
    </source>
</reference>
<dbReference type="AlphaFoldDB" id="A0A2S6GNC4"/>
<keyword evidence="2" id="KW-1185">Reference proteome</keyword>
<dbReference type="InterPro" id="IPR014710">
    <property type="entry name" value="RmlC-like_jellyroll"/>
</dbReference>
<evidence type="ECO:0000313" key="2">
    <source>
        <dbReference type="Proteomes" id="UP000239203"/>
    </source>
</evidence>
<dbReference type="Proteomes" id="UP000239203">
    <property type="component" value="Unassembled WGS sequence"/>
</dbReference>
<dbReference type="OrthoDB" id="2596042at2"/>
<dbReference type="Gene3D" id="2.60.120.10">
    <property type="entry name" value="Jelly Rolls"/>
    <property type="match status" value="1"/>
</dbReference>
<dbReference type="SUPFAM" id="SSF51182">
    <property type="entry name" value="RmlC-like cupins"/>
    <property type="match status" value="1"/>
</dbReference>
<gene>
    <name evidence="1" type="ORF">CLV40_109124</name>
</gene>
<accession>A0A2S6GNC4</accession>
<sequence length="230" mass="25915">MPVSSAVPALSQLAQRMREIDLTQRRWAAVHAGVASWAATGVSQVDGSALADDRLRGPLLRSVLRRHLLDLDPGRAEALVARSRETTTHFAWCLRDNADEPFTFWLHEYKPPADWRPGYADSVHNHRYHFCTVILRGGYRHERYRTTTDPDTGLITAAALTRRTECRAGDSGVLMAEEFHRIPHADEGTMTFLVKSRPVTRSSLSYDPATGTGHRHVPVEARLEELTRRI</sequence>
<proteinExistence type="predicted"/>
<dbReference type="EMBL" id="PTIX01000009">
    <property type="protein sequence ID" value="PPK66739.1"/>
    <property type="molecule type" value="Genomic_DNA"/>
</dbReference>
<name>A0A2S6GNC4_9PSEU</name>